<dbReference type="Gene3D" id="1.20.272.10">
    <property type="match status" value="1"/>
</dbReference>
<dbReference type="GO" id="GO:0003677">
    <property type="term" value="F:DNA binding"/>
    <property type="evidence" value="ECO:0007669"/>
    <property type="project" value="InterPro"/>
</dbReference>
<dbReference type="EMBL" id="MHUV01000001">
    <property type="protein sequence ID" value="OHA83196.1"/>
    <property type="molecule type" value="Genomic_DNA"/>
</dbReference>
<dbReference type="InterPro" id="IPR008921">
    <property type="entry name" value="DNA_pol3_clamp-load_cplx_C"/>
</dbReference>
<comment type="caution">
    <text evidence="1">The sequence shown here is derived from an EMBL/GenBank/DDBJ whole genome shotgun (WGS) entry which is preliminary data.</text>
</comment>
<evidence type="ECO:0000313" key="2">
    <source>
        <dbReference type="Proteomes" id="UP000178817"/>
    </source>
</evidence>
<protein>
    <submittedName>
        <fullName evidence="1">Uncharacterized protein</fullName>
    </submittedName>
</protein>
<reference evidence="1 2" key="1">
    <citation type="journal article" date="2016" name="Nat. Commun.">
        <title>Thousands of microbial genomes shed light on interconnected biogeochemical processes in an aquifer system.</title>
        <authorList>
            <person name="Anantharaman K."/>
            <person name="Brown C.T."/>
            <person name="Hug L.A."/>
            <person name="Sharon I."/>
            <person name="Castelle C.J."/>
            <person name="Probst A.J."/>
            <person name="Thomas B.C."/>
            <person name="Singh A."/>
            <person name="Wilkins M.J."/>
            <person name="Karaoz U."/>
            <person name="Brodie E.L."/>
            <person name="Williams K.H."/>
            <person name="Hubbard S.S."/>
            <person name="Banfield J.F."/>
        </authorList>
    </citation>
    <scope>NUCLEOTIDE SEQUENCE [LARGE SCALE GENOMIC DNA]</scope>
</reference>
<organism evidence="1 2">
    <name type="scientific">Candidatus Yonathbacteria bacterium RIFCSPLOWO2_01_FULL_43_27</name>
    <dbReference type="NCBI Taxonomy" id="1802726"/>
    <lineage>
        <taxon>Bacteria</taxon>
        <taxon>Candidatus Yonathiibacteriota</taxon>
    </lineage>
</organism>
<dbReference type="Proteomes" id="UP000178817">
    <property type="component" value="Unassembled WGS sequence"/>
</dbReference>
<name>A0A1G2SDS6_9BACT</name>
<dbReference type="AlphaFoldDB" id="A0A1G2SDS6"/>
<evidence type="ECO:0000313" key="1">
    <source>
        <dbReference type="EMBL" id="OHA83196.1"/>
    </source>
</evidence>
<dbReference type="GO" id="GO:0006260">
    <property type="term" value="P:DNA replication"/>
    <property type="evidence" value="ECO:0007669"/>
    <property type="project" value="InterPro"/>
</dbReference>
<proteinExistence type="predicted"/>
<dbReference type="STRING" id="1802726.A3B07_00300"/>
<dbReference type="SUPFAM" id="SSF48019">
    <property type="entry name" value="post-AAA+ oligomerization domain-like"/>
    <property type="match status" value="1"/>
</dbReference>
<sequence>MLYIIHGNDRQKGRAQFTKLRGALSAHGENIVVVPEGSVSKETLSGQAVTRGLFGEVSVFVFDGALEKKEDQEIVARTVSLLTESPNHFLIFEPVLIKEFADEARQGAKEMIDCSVKKMDERPAFNIFSLGDALGERNKKELWVRYQQAVLAGLESEEICNTLFWTVKNMALMKNTPSGNNADLNPFVAQKARTFAKKYSMDEIVELSRTLMTIYHEAHRGGEPMHIALERFILRLA</sequence>
<accession>A0A1G2SDS6</accession>
<gene>
    <name evidence="1" type="ORF">A3B07_00300</name>
</gene>